<feature type="domain" description="G-protein coupled receptors family 1 profile" evidence="6">
    <location>
        <begin position="42"/>
        <end position="340"/>
    </location>
</feature>
<dbReference type="PANTHER" id="PTHR46641">
    <property type="entry name" value="FMRFAMIDE RECEPTOR-RELATED"/>
    <property type="match status" value="1"/>
</dbReference>
<evidence type="ECO:0000259" key="6">
    <source>
        <dbReference type="PROSITE" id="PS50262"/>
    </source>
</evidence>
<feature type="transmembrane region" description="Helical" evidence="5">
    <location>
        <begin position="25"/>
        <end position="50"/>
    </location>
</feature>
<feature type="transmembrane region" description="Helical" evidence="5">
    <location>
        <begin position="62"/>
        <end position="81"/>
    </location>
</feature>
<dbReference type="EMBL" id="CAJOAZ010000308">
    <property type="protein sequence ID" value="CAF3610663.1"/>
    <property type="molecule type" value="Genomic_DNA"/>
</dbReference>
<dbReference type="Proteomes" id="UP000663845">
    <property type="component" value="Unassembled WGS sequence"/>
</dbReference>
<organism evidence="8 9">
    <name type="scientific">Adineta steineri</name>
    <dbReference type="NCBI Taxonomy" id="433720"/>
    <lineage>
        <taxon>Eukaryota</taxon>
        <taxon>Metazoa</taxon>
        <taxon>Spiralia</taxon>
        <taxon>Gnathifera</taxon>
        <taxon>Rotifera</taxon>
        <taxon>Eurotatoria</taxon>
        <taxon>Bdelloidea</taxon>
        <taxon>Adinetida</taxon>
        <taxon>Adinetidae</taxon>
        <taxon>Adineta</taxon>
    </lineage>
</organism>
<feature type="transmembrane region" description="Helical" evidence="5">
    <location>
        <begin position="157"/>
        <end position="177"/>
    </location>
</feature>
<dbReference type="GO" id="GO:0004930">
    <property type="term" value="F:G protein-coupled receptor activity"/>
    <property type="evidence" value="ECO:0007669"/>
    <property type="project" value="InterPro"/>
</dbReference>
<dbReference type="PROSITE" id="PS50262">
    <property type="entry name" value="G_PROTEIN_RECEP_F1_2"/>
    <property type="match status" value="1"/>
</dbReference>
<dbReference type="Gene3D" id="1.20.1070.10">
    <property type="entry name" value="Rhodopsin 7-helix transmembrane proteins"/>
    <property type="match status" value="1"/>
</dbReference>
<dbReference type="PANTHER" id="PTHR46641:SF2">
    <property type="entry name" value="FMRFAMIDE RECEPTOR"/>
    <property type="match status" value="1"/>
</dbReference>
<keyword evidence="4 5" id="KW-0472">Membrane</keyword>
<dbReference type="EMBL" id="CAJNOG010000074">
    <property type="protein sequence ID" value="CAF0896018.1"/>
    <property type="molecule type" value="Genomic_DNA"/>
</dbReference>
<evidence type="ECO:0000313" key="7">
    <source>
        <dbReference type="EMBL" id="CAF0896018.1"/>
    </source>
</evidence>
<dbReference type="Pfam" id="PF00001">
    <property type="entry name" value="7tm_1"/>
    <property type="match status" value="1"/>
</dbReference>
<dbReference type="InterPro" id="IPR000276">
    <property type="entry name" value="GPCR_Rhodpsn"/>
</dbReference>
<dbReference type="InterPro" id="IPR017452">
    <property type="entry name" value="GPCR_Rhodpsn_7TM"/>
</dbReference>
<dbReference type="AlphaFoldDB" id="A0A818NQQ3"/>
<comment type="caution">
    <text evidence="8">The sequence shown here is derived from an EMBL/GenBank/DDBJ whole genome shotgun (WGS) entry which is preliminary data.</text>
</comment>
<dbReference type="GO" id="GO:0016020">
    <property type="term" value="C:membrane"/>
    <property type="evidence" value="ECO:0007669"/>
    <property type="project" value="UniProtKB-SubCell"/>
</dbReference>
<evidence type="ECO:0000256" key="3">
    <source>
        <dbReference type="ARBA" id="ARBA00022989"/>
    </source>
</evidence>
<keyword evidence="3 5" id="KW-1133">Transmembrane helix</keyword>
<sequence length="417" mass="48942">MANNSGQSNYACSHSDEQHVLLVQYILGGWISCIIVLIGIFSNGLSILILGNHRMRYLSTNIYLLALSIVNLVWLILYLIVNSMRFAMVIPKFQASSHENDFHEYDDFILKFSPYVIPLMNTLQLCSIYYTVAVSFDRFLYLSYGLQAETICNVRNSLRVITVITIFSILFILPHWFKYKVQLNEHNRVQLKLTAIGENELFRRIIHIWLYIPVVYAIPFLLLIFINFFTVKLLHKFYLNRRQHLHLTSPLSTHNHEQHERGITLMLIGVVLLFFICRFPVLINHIFETKLSMTSYDNNRAKIANSTEQFFSRSCRSRHLFNTTVNFLQTINASANLFFYYLFGEKFRETSFQLARLTRKRCIRRRNLMIENITNFIQRPRTSSNPIPKNSIIDQQQLSNLLSTEQVDLVNKPFQSN</sequence>
<dbReference type="CDD" id="cd14978">
    <property type="entry name" value="7tmA_FMRFamide_R-like"/>
    <property type="match status" value="1"/>
</dbReference>
<evidence type="ECO:0000313" key="8">
    <source>
        <dbReference type="EMBL" id="CAF3610663.1"/>
    </source>
</evidence>
<proteinExistence type="predicted"/>
<evidence type="ECO:0000256" key="1">
    <source>
        <dbReference type="ARBA" id="ARBA00004370"/>
    </source>
</evidence>
<name>A0A818NQQ3_9BILA</name>
<feature type="transmembrane region" description="Helical" evidence="5">
    <location>
        <begin position="208"/>
        <end position="234"/>
    </location>
</feature>
<reference evidence="8" key="1">
    <citation type="submission" date="2021-02" db="EMBL/GenBank/DDBJ databases">
        <authorList>
            <person name="Nowell W R."/>
        </authorList>
    </citation>
    <scope>NUCLEOTIDE SEQUENCE</scope>
</reference>
<keyword evidence="2 5" id="KW-0812">Transmembrane</keyword>
<accession>A0A818NQQ3</accession>
<dbReference type="Proteomes" id="UP000663844">
    <property type="component" value="Unassembled WGS sequence"/>
</dbReference>
<evidence type="ECO:0000313" key="9">
    <source>
        <dbReference type="Proteomes" id="UP000663844"/>
    </source>
</evidence>
<feature type="transmembrane region" description="Helical" evidence="5">
    <location>
        <begin position="263"/>
        <end position="287"/>
    </location>
</feature>
<dbReference type="InterPro" id="IPR052954">
    <property type="entry name" value="GPCR-Ligand_Int"/>
</dbReference>
<evidence type="ECO:0000256" key="4">
    <source>
        <dbReference type="ARBA" id="ARBA00023136"/>
    </source>
</evidence>
<protein>
    <recommendedName>
        <fullName evidence="6">G-protein coupled receptors family 1 profile domain-containing protein</fullName>
    </recommendedName>
</protein>
<evidence type="ECO:0000256" key="2">
    <source>
        <dbReference type="ARBA" id="ARBA00022692"/>
    </source>
</evidence>
<feature type="transmembrane region" description="Helical" evidence="5">
    <location>
        <begin position="115"/>
        <end position="136"/>
    </location>
</feature>
<feature type="transmembrane region" description="Helical" evidence="5">
    <location>
        <begin position="326"/>
        <end position="343"/>
    </location>
</feature>
<gene>
    <name evidence="7" type="ORF">JYZ213_LOCUS10291</name>
    <name evidence="8" type="ORF">OXD698_LOCUS6903</name>
</gene>
<dbReference type="SUPFAM" id="SSF81321">
    <property type="entry name" value="Family A G protein-coupled receptor-like"/>
    <property type="match status" value="1"/>
</dbReference>
<comment type="subcellular location">
    <subcellularLocation>
        <location evidence="1">Membrane</location>
    </subcellularLocation>
</comment>
<dbReference type="PRINTS" id="PR00237">
    <property type="entry name" value="GPCRRHODOPSN"/>
</dbReference>
<evidence type="ECO:0000256" key="5">
    <source>
        <dbReference type="SAM" id="Phobius"/>
    </source>
</evidence>